<accession>A0A923E1L5</accession>
<evidence type="ECO:0000313" key="3">
    <source>
        <dbReference type="Proteomes" id="UP000617426"/>
    </source>
</evidence>
<sequence>MTDLSEFVTQITNRPSPLLTVYSTERVELNGAVVARWFAKIANLLGNELGADLFSGADPAGAPGAFRISHELWAQLVWGVPLRAMGWTPLGAEEEPGPSDLLLTAAIDESALEAIGAGAWVLAQSREYLSFSWTGSPLPAGALDALAETMAQSDALEVAPPPSAPSLEEVVRACGSADARAQRGARDGRDAGADAASTRTGRRLITVDRSEGPSAPPQVIGECLRAWLEGASVVLVDSALFGPEEIARIAEAEGAASA</sequence>
<name>A0A923E1L5_9ACTO</name>
<evidence type="ECO:0000256" key="1">
    <source>
        <dbReference type="SAM" id="MobiDB-lite"/>
    </source>
</evidence>
<dbReference type="EMBL" id="JACHMK010000001">
    <property type="protein sequence ID" value="MBB6334288.1"/>
    <property type="molecule type" value="Genomic_DNA"/>
</dbReference>
<dbReference type="AlphaFoldDB" id="A0A923E1L5"/>
<keyword evidence="3" id="KW-1185">Reference proteome</keyword>
<proteinExistence type="predicted"/>
<evidence type="ECO:0000313" key="2">
    <source>
        <dbReference type="EMBL" id="MBB6334288.1"/>
    </source>
</evidence>
<reference evidence="2" key="1">
    <citation type="submission" date="2020-08" db="EMBL/GenBank/DDBJ databases">
        <title>Sequencing the genomes of 1000 actinobacteria strains.</title>
        <authorList>
            <person name="Klenk H.-P."/>
        </authorList>
    </citation>
    <scope>NUCLEOTIDE SEQUENCE</scope>
    <source>
        <strain evidence="2">DSM 10695</strain>
    </source>
</reference>
<dbReference type="Proteomes" id="UP000617426">
    <property type="component" value="Unassembled WGS sequence"/>
</dbReference>
<protein>
    <recommendedName>
        <fullName evidence="4">TIGR03089 family protein</fullName>
    </recommendedName>
</protein>
<dbReference type="RefSeq" id="WP_184452161.1">
    <property type="nucleotide sequence ID" value="NZ_JACHMK010000001.1"/>
</dbReference>
<gene>
    <name evidence="2" type="ORF">HD592_000853</name>
</gene>
<organism evidence="2 3">
    <name type="scientific">Schaalia hyovaginalis</name>
    <dbReference type="NCBI Taxonomy" id="29316"/>
    <lineage>
        <taxon>Bacteria</taxon>
        <taxon>Bacillati</taxon>
        <taxon>Actinomycetota</taxon>
        <taxon>Actinomycetes</taxon>
        <taxon>Actinomycetales</taxon>
        <taxon>Actinomycetaceae</taxon>
        <taxon>Schaalia</taxon>
    </lineage>
</organism>
<feature type="compositionally biased region" description="Basic and acidic residues" evidence="1">
    <location>
        <begin position="181"/>
        <end position="192"/>
    </location>
</feature>
<comment type="caution">
    <text evidence="2">The sequence shown here is derived from an EMBL/GenBank/DDBJ whole genome shotgun (WGS) entry which is preliminary data.</text>
</comment>
<evidence type="ECO:0008006" key="4">
    <source>
        <dbReference type="Google" id="ProtNLM"/>
    </source>
</evidence>
<feature type="region of interest" description="Disordered" evidence="1">
    <location>
        <begin position="181"/>
        <end position="215"/>
    </location>
</feature>